<comment type="caution">
    <text evidence="1">The sequence shown here is derived from an EMBL/GenBank/DDBJ whole genome shotgun (WGS) entry which is preliminary data.</text>
</comment>
<dbReference type="OrthoDB" id="10319142at2759"/>
<gene>
    <name evidence="1" type="ORF">DMC30DRAFT_409551</name>
</gene>
<reference evidence="1 2" key="1">
    <citation type="submission" date="2019-03" db="EMBL/GenBank/DDBJ databases">
        <title>Rhodosporidium diobovatum UCD-FST 08-225 genome sequencing, assembly, and annotation.</title>
        <authorList>
            <person name="Fakankun I.U."/>
            <person name="Fristensky B."/>
            <person name="Levin D.B."/>
        </authorList>
    </citation>
    <scope>NUCLEOTIDE SEQUENCE [LARGE SCALE GENOMIC DNA]</scope>
    <source>
        <strain evidence="1 2">UCD-FST 08-225</strain>
    </source>
</reference>
<proteinExistence type="predicted"/>
<dbReference type="EMBL" id="SOZI01000137">
    <property type="protein sequence ID" value="TNY18466.1"/>
    <property type="molecule type" value="Genomic_DNA"/>
</dbReference>
<name>A0A5C5FQE9_9BASI</name>
<keyword evidence="2" id="KW-1185">Reference proteome</keyword>
<dbReference type="SUPFAM" id="SSF52047">
    <property type="entry name" value="RNI-like"/>
    <property type="match status" value="1"/>
</dbReference>
<evidence type="ECO:0000313" key="1">
    <source>
        <dbReference type="EMBL" id="TNY18466.1"/>
    </source>
</evidence>
<protein>
    <recommendedName>
        <fullName evidence="3">Proteophosphoglycan ppg4</fullName>
    </recommendedName>
</protein>
<accession>A0A5C5FQE9</accession>
<dbReference type="AlphaFoldDB" id="A0A5C5FQE9"/>
<evidence type="ECO:0008006" key="3">
    <source>
        <dbReference type="Google" id="ProtNLM"/>
    </source>
</evidence>
<dbReference type="Proteomes" id="UP000311382">
    <property type="component" value="Unassembled WGS sequence"/>
</dbReference>
<evidence type="ECO:0000313" key="2">
    <source>
        <dbReference type="Proteomes" id="UP000311382"/>
    </source>
</evidence>
<organism evidence="1 2">
    <name type="scientific">Rhodotorula diobovata</name>
    <dbReference type="NCBI Taxonomy" id="5288"/>
    <lineage>
        <taxon>Eukaryota</taxon>
        <taxon>Fungi</taxon>
        <taxon>Dikarya</taxon>
        <taxon>Basidiomycota</taxon>
        <taxon>Pucciniomycotina</taxon>
        <taxon>Microbotryomycetes</taxon>
        <taxon>Sporidiobolales</taxon>
        <taxon>Sporidiobolaceae</taxon>
        <taxon>Rhodotorula</taxon>
    </lineage>
</organism>
<sequence>MPASLDSLPDELLRLIVECVQDDDKAWRDLGLVRGADDAAQATTVAASASCGGDQQWLLPANVIEGRWSSWYGRGVIALGTVNRRLRSLVRPVFYKSLDWRRIDTSFFRYLVLGEPVARLIEHVDLDISQDDQGVPCIALASALKMLPGVTSLGLNGRPSDFTTGDAHASLEDAEFLVSRIEQTLAQVSSLALSDVSASELDVILRFVDAGSLRRLDVKLDAQEVLSNVIAGALQHLRVLGALSLENLNLNEDWGMGMHAPLSSVRGLTIGGELRSDDALHIAATLTPNVQSLTGLSHLRSLTLEADSSTFPTGILSLDLPSLRSLRIECKPRSGHGSLDVPLPFPRTFPAALRRISLNLHRSVAMPKLDQLAAACTAKGIDLVVQRPLGRRSAISSAPTTARSSVRARAEAVRETLEWALRRTDWLKELEDEQGVGEMEEATVRLRERQWIERAE</sequence>